<dbReference type="Proteomes" id="UP000499080">
    <property type="component" value="Unassembled WGS sequence"/>
</dbReference>
<organism evidence="1 3">
    <name type="scientific">Araneus ventricosus</name>
    <name type="common">Orbweaver spider</name>
    <name type="synonym">Epeira ventricosa</name>
    <dbReference type="NCBI Taxonomy" id="182803"/>
    <lineage>
        <taxon>Eukaryota</taxon>
        <taxon>Metazoa</taxon>
        <taxon>Ecdysozoa</taxon>
        <taxon>Arthropoda</taxon>
        <taxon>Chelicerata</taxon>
        <taxon>Arachnida</taxon>
        <taxon>Araneae</taxon>
        <taxon>Araneomorphae</taxon>
        <taxon>Entelegynae</taxon>
        <taxon>Araneoidea</taxon>
        <taxon>Araneidae</taxon>
        <taxon>Araneus</taxon>
    </lineage>
</organism>
<dbReference type="EMBL" id="BGPR01230022">
    <property type="protein sequence ID" value="GBL71903.1"/>
    <property type="molecule type" value="Genomic_DNA"/>
</dbReference>
<proteinExistence type="predicted"/>
<dbReference type="AlphaFoldDB" id="A0A4Y1ZXP5"/>
<sequence length="52" mass="5712">ARKGATIEMGRVEANSSSPKDVLSLQGGIQLEEASRQFQHESIVLMYELLGH</sequence>
<evidence type="ECO:0000313" key="1">
    <source>
        <dbReference type="EMBL" id="GBL71903.1"/>
    </source>
</evidence>
<accession>A0A4Y1ZXP5</accession>
<gene>
    <name evidence="2" type="ORF">AVEN_207541_1</name>
    <name evidence="1" type="ORF">AVEN_269704_1</name>
</gene>
<comment type="caution">
    <text evidence="1">The sequence shown here is derived from an EMBL/GenBank/DDBJ whole genome shotgun (WGS) entry which is preliminary data.</text>
</comment>
<name>A0A4Y1ZXP5_ARAVE</name>
<keyword evidence="3" id="KW-1185">Reference proteome</keyword>
<evidence type="ECO:0000313" key="2">
    <source>
        <dbReference type="EMBL" id="GBL71998.1"/>
    </source>
</evidence>
<protein>
    <submittedName>
        <fullName evidence="1">Uncharacterized protein</fullName>
    </submittedName>
</protein>
<evidence type="ECO:0000313" key="3">
    <source>
        <dbReference type="Proteomes" id="UP000499080"/>
    </source>
</evidence>
<reference evidence="1 3" key="1">
    <citation type="journal article" date="2019" name="Sci. Rep.">
        <title>Orb-weaving spider Araneus ventricosus genome elucidates the spidroin gene catalogue.</title>
        <authorList>
            <person name="Kono N."/>
            <person name="Nakamura H."/>
            <person name="Ohtoshi R."/>
            <person name="Moran D.A.P."/>
            <person name="Shinohara A."/>
            <person name="Yoshida Y."/>
            <person name="Fujiwara M."/>
            <person name="Mori M."/>
            <person name="Tomita M."/>
            <person name="Arakawa K."/>
        </authorList>
    </citation>
    <scope>NUCLEOTIDE SEQUENCE [LARGE SCALE GENOMIC DNA]</scope>
</reference>
<feature type="non-terminal residue" evidence="1">
    <location>
        <position position="1"/>
    </location>
</feature>
<dbReference type="EMBL" id="BGPR01230070">
    <property type="protein sequence ID" value="GBL71998.1"/>
    <property type="molecule type" value="Genomic_DNA"/>
</dbReference>